<keyword evidence="2" id="KW-0805">Transcription regulation</keyword>
<evidence type="ECO:0000256" key="1">
    <source>
        <dbReference type="ARBA" id="ARBA00009437"/>
    </source>
</evidence>
<dbReference type="Pfam" id="PF03466">
    <property type="entry name" value="LysR_substrate"/>
    <property type="match status" value="1"/>
</dbReference>
<dbReference type="Proteomes" id="UP000622448">
    <property type="component" value="Unassembled WGS sequence"/>
</dbReference>
<accession>A0ABR7BNM4</accession>
<evidence type="ECO:0000313" key="6">
    <source>
        <dbReference type="EMBL" id="MBC5583216.1"/>
    </source>
</evidence>
<evidence type="ECO:0000259" key="5">
    <source>
        <dbReference type="PROSITE" id="PS50931"/>
    </source>
</evidence>
<dbReference type="Gene3D" id="1.10.10.10">
    <property type="entry name" value="Winged helix-like DNA-binding domain superfamily/Winged helix DNA-binding domain"/>
    <property type="match status" value="1"/>
</dbReference>
<dbReference type="InterPro" id="IPR005119">
    <property type="entry name" value="LysR_subst-bd"/>
</dbReference>
<protein>
    <submittedName>
        <fullName evidence="6">LysR family transcriptional regulator</fullName>
    </submittedName>
</protein>
<dbReference type="InterPro" id="IPR000847">
    <property type="entry name" value="LysR_HTH_N"/>
</dbReference>
<evidence type="ECO:0000256" key="3">
    <source>
        <dbReference type="ARBA" id="ARBA00023125"/>
    </source>
</evidence>
<feature type="domain" description="HTH lysR-type" evidence="5">
    <location>
        <begin position="1"/>
        <end position="58"/>
    </location>
</feature>
<gene>
    <name evidence="6" type="ORF">H8S61_03260</name>
</gene>
<dbReference type="Gene3D" id="3.40.190.10">
    <property type="entry name" value="Periplasmic binding protein-like II"/>
    <property type="match status" value="2"/>
</dbReference>
<sequence length="307" mass="33802">MTIEYLREYLTLVEHMSFTAASRQLNMTQSALSKHIASLEREFGAVFFSRSAQQIALTLQGRAFCEEASRILESYEAAKRRMTETLPPIRIGGSVNDSAVMSVLTAACREIRASNPAIEITTARMPYPSLPSALADNALDLYVAIELDDDPPAAGLRHCVLTRVPLVAVVNADHPLADAPSVSIEELGRYGIMHPTGNVDSSRGARAVEDVFARHGVSLRKHVFFANDYADFPFASMDGSVFVMPKSIFNKQLFGSHMDELRPIAITDDDALFPYRVIWRDGEASETILRFVSVLAGMSDRLHPVAP</sequence>
<dbReference type="Pfam" id="PF00126">
    <property type="entry name" value="HTH_1"/>
    <property type="match status" value="1"/>
</dbReference>
<evidence type="ECO:0000313" key="7">
    <source>
        <dbReference type="Proteomes" id="UP000622448"/>
    </source>
</evidence>
<organism evidence="6 7">
    <name type="scientific">Eggerthella hominis</name>
    <dbReference type="NCBI Taxonomy" id="2763043"/>
    <lineage>
        <taxon>Bacteria</taxon>
        <taxon>Bacillati</taxon>
        <taxon>Actinomycetota</taxon>
        <taxon>Coriobacteriia</taxon>
        <taxon>Eggerthellales</taxon>
        <taxon>Eggerthellaceae</taxon>
        <taxon>Eggerthella</taxon>
    </lineage>
</organism>
<keyword evidence="3" id="KW-0238">DNA-binding</keyword>
<reference evidence="6 7" key="1">
    <citation type="submission" date="2020-08" db="EMBL/GenBank/DDBJ databases">
        <title>Genome public.</title>
        <authorList>
            <person name="Liu C."/>
            <person name="Sun Q."/>
        </authorList>
    </citation>
    <scope>NUCLEOTIDE SEQUENCE [LARGE SCALE GENOMIC DNA]</scope>
    <source>
        <strain evidence="6 7">NSJ-70</strain>
    </source>
</reference>
<keyword evidence="7" id="KW-1185">Reference proteome</keyword>
<dbReference type="SUPFAM" id="SSF53850">
    <property type="entry name" value="Periplasmic binding protein-like II"/>
    <property type="match status" value="1"/>
</dbReference>
<proteinExistence type="inferred from homology"/>
<dbReference type="PROSITE" id="PS50931">
    <property type="entry name" value="HTH_LYSR"/>
    <property type="match status" value="1"/>
</dbReference>
<dbReference type="SUPFAM" id="SSF46785">
    <property type="entry name" value="Winged helix' DNA-binding domain"/>
    <property type="match status" value="1"/>
</dbReference>
<dbReference type="PRINTS" id="PR00039">
    <property type="entry name" value="HTHLYSR"/>
</dbReference>
<dbReference type="CDD" id="cd05466">
    <property type="entry name" value="PBP2_LTTR_substrate"/>
    <property type="match status" value="1"/>
</dbReference>
<dbReference type="EMBL" id="JACOOA010000001">
    <property type="protein sequence ID" value="MBC5583216.1"/>
    <property type="molecule type" value="Genomic_DNA"/>
</dbReference>
<dbReference type="RefSeq" id="WP_186937932.1">
    <property type="nucleotide sequence ID" value="NZ_JACOOA010000001.1"/>
</dbReference>
<dbReference type="PANTHER" id="PTHR30346">
    <property type="entry name" value="TRANSCRIPTIONAL DUAL REGULATOR HCAR-RELATED"/>
    <property type="match status" value="1"/>
</dbReference>
<comment type="similarity">
    <text evidence="1">Belongs to the LysR transcriptional regulatory family.</text>
</comment>
<dbReference type="PANTHER" id="PTHR30346:SF17">
    <property type="entry name" value="LYSR FAMILY TRANSCRIPTIONAL REGULATOR"/>
    <property type="match status" value="1"/>
</dbReference>
<name>A0ABR7BNM4_9ACTN</name>
<dbReference type="InterPro" id="IPR036388">
    <property type="entry name" value="WH-like_DNA-bd_sf"/>
</dbReference>
<keyword evidence="4" id="KW-0804">Transcription</keyword>
<dbReference type="InterPro" id="IPR036390">
    <property type="entry name" value="WH_DNA-bd_sf"/>
</dbReference>
<evidence type="ECO:0000256" key="4">
    <source>
        <dbReference type="ARBA" id="ARBA00023163"/>
    </source>
</evidence>
<evidence type="ECO:0000256" key="2">
    <source>
        <dbReference type="ARBA" id="ARBA00023015"/>
    </source>
</evidence>
<comment type="caution">
    <text evidence="6">The sequence shown here is derived from an EMBL/GenBank/DDBJ whole genome shotgun (WGS) entry which is preliminary data.</text>
</comment>